<evidence type="ECO:0000313" key="6">
    <source>
        <dbReference type="Proteomes" id="UP001549320"/>
    </source>
</evidence>
<dbReference type="InterPro" id="IPR035418">
    <property type="entry name" value="AraC-bd_2"/>
</dbReference>
<feature type="domain" description="HTH araC/xylS-type" evidence="4">
    <location>
        <begin position="238"/>
        <end position="341"/>
    </location>
</feature>
<dbReference type="PROSITE" id="PS01124">
    <property type="entry name" value="HTH_ARAC_FAMILY_2"/>
    <property type="match status" value="1"/>
</dbReference>
<dbReference type="SUPFAM" id="SSF46689">
    <property type="entry name" value="Homeodomain-like"/>
    <property type="match status" value="2"/>
</dbReference>
<accession>A0ABV2Q446</accession>
<evidence type="ECO:0000256" key="2">
    <source>
        <dbReference type="ARBA" id="ARBA00023125"/>
    </source>
</evidence>
<dbReference type="Proteomes" id="UP001549320">
    <property type="component" value="Unassembled WGS sequence"/>
</dbReference>
<protein>
    <submittedName>
        <fullName evidence="5">AraC-like DNA-binding protein</fullName>
    </submittedName>
</protein>
<organism evidence="5 6">
    <name type="scientific">Ottowia thiooxydans</name>
    <dbReference type="NCBI Taxonomy" id="219182"/>
    <lineage>
        <taxon>Bacteria</taxon>
        <taxon>Pseudomonadati</taxon>
        <taxon>Pseudomonadota</taxon>
        <taxon>Betaproteobacteria</taxon>
        <taxon>Burkholderiales</taxon>
        <taxon>Comamonadaceae</taxon>
        <taxon>Ottowia</taxon>
    </lineage>
</organism>
<dbReference type="InterPro" id="IPR009057">
    <property type="entry name" value="Homeodomain-like_sf"/>
</dbReference>
<gene>
    <name evidence="5" type="ORF">ABIE13_000900</name>
</gene>
<keyword evidence="1" id="KW-0805">Transcription regulation</keyword>
<dbReference type="EMBL" id="JBEPSH010000002">
    <property type="protein sequence ID" value="MET4575800.1"/>
    <property type="molecule type" value="Genomic_DNA"/>
</dbReference>
<name>A0ABV2Q446_9BURK</name>
<dbReference type="PANTHER" id="PTHR46796">
    <property type="entry name" value="HTH-TYPE TRANSCRIPTIONAL ACTIVATOR RHAS-RELATED"/>
    <property type="match status" value="1"/>
</dbReference>
<comment type="caution">
    <text evidence="5">The sequence shown here is derived from an EMBL/GenBank/DDBJ whole genome shotgun (WGS) entry which is preliminary data.</text>
</comment>
<dbReference type="RefSeq" id="WP_354441489.1">
    <property type="nucleotide sequence ID" value="NZ_JBEPSH010000002.1"/>
</dbReference>
<evidence type="ECO:0000256" key="3">
    <source>
        <dbReference type="ARBA" id="ARBA00023163"/>
    </source>
</evidence>
<dbReference type="Pfam" id="PF14525">
    <property type="entry name" value="AraC_binding_2"/>
    <property type="match status" value="1"/>
</dbReference>
<dbReference type="Gene3D" id="1.10.10.60">
    <property type="entry name" value="Homeodomain-like"/>
    <property type="match status" value="1"/>
</dbReference>
<evidence type="ECO:0000313" key="5">
    <source>
        <dbReference type="EMBL" id="MET4575800.1"/>
    </source>
</evidence>
<dbReference type="InterPro" id="IPR018060">
    <property type="entry name" value="HTH_AraC"/>
</dbReference>
<keyword evidence="3" id="KW-0804">Transcription</keyword>
<proteinExistence type="predicted"/>
<reference evidence="5 6" key="1">
    <citation type="submission" date="2024-06" db="EMBL/GenBank/DDBJ databases">
        <title>Sorghum-associated microbial communities from plants grown in Nebraska, USA.</title>
        <authorList>
            <person name="Schachtman D."/>
        </authorList>
    </citation>
    <scope>NUCLEOTIDE SEQUENCE [LARGE SCALE GENOMIC DNA]</scope>
    <source>
        <strain evidence="5 6">2709</strain>
    </source>
</reference>
<keyword evidence="6" id="KW-1185">Reference proteome</keyword>
<dbReference type="PANTHER" id="PTHR46796:SF6">
    <property type="entry name" value="ARAC SUBFAMILY"/>
    <property type="match status" value="1"/>
</dbReference>
<keyword evidence="2" id="KW-0238">DNA-binding</keyword>
<sequence>MDMALQNNAQQLPLERFRLFDSNDLDETREFVGRVFCPHVLATLRPGAELDACHHSVPLHRDASLNYVQYGPAVRIEPGHLGSFYLLQIPLRGGATVRCGSQTVDSHALMASLPSPTEPLSMHWHEDSPQFIVKIESEPLHNRLSALLQAPVQQPLVFDLGVDLTHPVLMGMASFIAYLRSVAETNTVLLGHPVLAEQAENHLLTTLLLSARHNYSAALTGKAPTPGTASMILPRVVKRAQEFMHGRLEQPITLVEVCAHVGVSARSLQQSFAQCTGKSPMTFLRDLRLDAVRATLQQPTASERAPQVSDVAARYGFFHLGHLAESYRRRFGETPSETRQRQCKEHLAPLKVVSTLQSN</sequence>
<evidence type="ECO:0000259" key="4">
    <source>
        <dbReference type="PROSITE" id="PS01124"/>
    </source>
</evidence>
<dbReference type="SMART" id="SM00342">
    <property type="entry name" value="HTH_ARAC"/>
    <property type="match status" value="1"/>
</dbReference>
<dbReference type="InterPro" id="IPR050204">
    <property type="entry name" value="AraC_XylS_family_regulators"/>
</dbReference>
<dbReference type="Pfam" id="PF12833">
    <property type="entry name" value="HTH_18"/>
    <property type="match status" value="1"/>
</dbReference>
<evidence type="ECO:0000256" key="1">
    <source>
        <dbReference type="ARBA" id="ARBA00023015"/>
    </source>
</evidence>